<keyword evidence="1" id="KW-1133">Transmembrane helix</keyword>
<dbReference type="RefSeq" id="WP_124974997.1">
    <property type="nucleotide sequence ID" value="NZ_BDQK01000006.1"/>
</dbReference>
<dbReference type="AlphaFoldDB" id="A0A401IG34"/>
<sequence>MKEPFHFKDDLSAYSVDRLIELCKDQKNNDTAFNHIRQGNIEKWLNYIGEVELCNIVNETRKKQFNILNKHKSQKVECVYKRLSEQLNNRKFIKSLDIDKAIEITLKEYETLWAEILQNIQERNQLIGLGLAAIFTVAGFGLAPLAGFFTVEEISVKTPIEIQRIDDKVSDLKDQNNKIKLKKF</sequence>
<feature type="transmembrane region" description="Helical" evidence="1">
    <location>
        <begin position="126"/>
        <end position="149"/>
    </location>
</feature>
<name>A0A401IG34_APHSA</name>
<evidence type="ECO:0000313" key="2">
    <source>
        <dbReference type="EMBL" id="GBF80169.1"/>
    </source>
</evidence>
<evidence type="ECO:0000256" key="1">
    <source>
        <dbReference type="SAM" id="Phobius"/>
    </source>
</evidence>
<keyword evidence="1" id="KW-0812">Transmembrane</keyword>
<accession>A0A401IG34</accession>
<reference evidence="3" key="1">
    <citation type="submission" date="2017-05" db="EMBL/GenBank/DDBJ databases">
        <title>Physiological properties and genetic analysis related to exopolysaccharide production of fresh-water unicellular cyanobacterium Aphanothece sacrum, Suizenji Nori, that has been cultured as a food source in Japan.</title>
        <authorList>
            <person name="Kanesaki Y."/>
            <person name="Yoshikawa S."/>
            <person name="Ohki K."/>
        </authorList>
    </citation>
    <scope>NUCLEOTIDE SEQUENCE [LARGE SCALE GENOMIC DNA]</scope>
    <source>
        <strain evidence="3">FPU1</strain>
    </source>
</reference>
<evidence type="ECO:0000313" key="3">
    <source>
        <dbReference type="Proteomes" id="UP000287247"/>
    </source>
</evidence>
<dbReference type="EMBL" id="BDQK01000006">
    <property type="protein sequence ID" value="GBF80169.1"/>
    <property type="molecule type" value="Genomic_DNA"/>
</dbReference>
<proteinExistence type="predicted"/>
<keyword evidence="3" id="KW-1185">Reference proteome</keyword>
<keyword evidence="1" id="KW-0472">Membrane</keyword>
<organism evidence="2 3">
    <name type="scientific">Aphanothece sacrum FPU1</name>
    <dbReference type="NCBI Taxonomy" id="1920663"/>
    <lineage>
        <taxon>Bacteria</taxon>
        <taxon>Bacillati</taxon>
        <taxon>Cyanobacteriota</taxon>
        <taxon>Cyanophyceae</taxon>
        <taxon>Oscillatoriophycideae</taxon>
        <taxon>Chroococcales</taxon>
        <taxon>Aphanothecaceae</taxon>
        <taxon>Aphanothece</taxon>
    </lineage>
</organism>
<comment type="caution">
    <text evidence="2">The sequence shown here is derived from an EMBL/GenBank/DDBJ whole genome shotgun (WGS) entry which is preliminary data.</text>
</comment>
<dbReference type="Proteomes" id="UP000287247">
    <property type="component" value="Unassembled WGS sequence"/>
</dbReference>
<protein>
    <submittedName>
        <fullName evidence="2">Uncharacterized protein</fullName>
    </submittedName>
</protein>
<dbReference type="OrthoDB" id="583630at2"/>
<gene>
    <name evidence="2" type="ORF">AsFPU1_1570</name>
</gene>